<dbReference type="GO" id="GO:0003677">
    <property type="term" value="F:DNA binding"/>
    <property type="evidence" value="ECO:0007669"/>
    <property type="project" value="UniProtKB-UniRule"/>
</dbReference>
<feature type="compositionally biased region" description="Basic and acidic residues" evidence="3">
    <location>
        <begin position="1"/>
        <end position="11"/>
    </location>
</feature>
<dbReference type="OrthoDB" id="2356263at2"/>
<protein>
    <recommendedName>
        <fullName evidence="4">HTH tetR-type domain-containing protein</fullName>
    </recommendedName>
</protein>
<evidence type="ECO:0000259" key="4">
    <source>
        <dbReference type="PROSITE" id="PS50977"/>
    </source>
</evidence>
<dbReference type="SUPFAM" id="SSF46689">
    <property type="entry name" value="Homeodomain-like"/>
    <property type="match status" value="1"/>
</dbReference>
<dbReference type="PRINTS" id="PR00455">
    <property type="entry name" value="HTHTETR"/>
</dbReference>
<keyword evidence="6" id="KW-1185">Reference proteome</keyword>
<dbReference type="Pfam" id="PF00440">
    <property type="entry name" value="TetR_N"/>
    <property type="match status" value="1"/>
</dbReference>
<keyword evidence="1 2" id="KW-0238">DNA-binding</keyword>
<evidence type="ECO:0000256" key="3">
    <source>
        <dbReference type="SAM" id="MobiDB-lite"/>
    </source>
</evidence>
<evidence type="ECO:0000313" key="6">
    <source>
        <dbReference type="Proteomes" id="UP000191418"/>
    </source>
</evidence>
<reference evidence="5 6" key="1">
    <citation type="submission" date="2017-01" db="EMBL/GenBank/DDBJ databases">
        <title>Genome Sequencing of a Marine Spirillum, Oceanospirillum multiglobuliferum ATCC 33336, from Japan.</title>
        <authorList>
            <person name="Carney J.G."/>
            <person name="Trachtenberg A.M."/>
            <person name="Rheaume B.A."/>
            <person name="Linnane J.D."/>
            <person name="Pitts N.L."/>
            <person name="Mykles D.L."/>
            <person name="Maclea K.S."/>
        </authorList>
    </citation>
    <scope>NUCLEOTIDE SEQUENCE [LARGE SCALE GENOMIC DNA]</scope>
    <source>
        <strain evidence="5 6">ATCC 33336</strain>
    </source>
</reference>
<evidence type="ECO:0000256" key="1">
    <source>
        <dbReference type="ARBA" id="ARBA00023125"/>
    </source>
</evidence>
<organism evidence="5 6">
    <name type="scientific">Oceanospirillum multiglobuliferum</name>
    <dbReference type="NCBI Taxonomy" id="64969"/>
    <lineage>
        <taxon>Bacteria</taxon>
        <taxon>Pseudomonadati</taxon>
        <taxon>Pseudomonadota</taxon>
        <taxon>Gammaproteobacteria</taxon>
        <taxon>Oceanospirillales</taxon>
        <taxon>Oceanospirillaceae</taxon>
        <taxon>Oceanospirillum</taxon>
    </lineage>
</organism>
<dbReference type="RefSeq" id="WP_078746260.1">
    <property type="nucleotide sequence ID" value="NZ_FUXG01000023.1"/>
</dbReference>
<comment type="caution">
    <text evidence="5">The sequence shown here is derived from an EMBL/GenBank/DDBJ whole genome shotgun (WGS) entry which is preliminary data.</text>
</comment>
<dbReference type="InterPro" id="IPR036271">
    <property type="entry name" value="Tet_transcr_reg_TetR-rel_C_sf"/>
</dbReference>
<gene>
    <name evidence="5" type="ORF">BTE48_13975</name>
</gene>
<feature type="domain" description="HTH tetR-type" evidence="4">
    <location>
        <begin position="22"/>
        <end position="82"/>
    </location>
</feature>
<dbReference type="AlphaFoldDB" id="A0A1T4S3P3"/>
<evidence type="ECO:0000313" key="5">
    <source>
        <dbReference type="EMBL" id="OPX54503.1"/>
    </source>
</evidence>
<feature type="region of interest" description="Disordered" evidence="3">
    <location>
        <begin position="1"/>
        <end position="22"/>
    </location>
</feature>
<proteinExistence type="predicted"/>
<dbReference type="EMBL" id="MTSM01000024">
    <property type="protein sequence ID" value="OPX54503.1"/>
    <property type="molecule type" value="Genomic_DNA"/>
</dbReference>
<evidence type="ECO:0000256" key="2">
    <source>
        <dbReference type="PROSITE-ProRule" id="PRU00335"/>
    </source>
</evidence>
<dbReference type="Gene3D" id="1.10.357.10">
    <property type="entry name" value="Tetracycline Repressor, domain 2"/>
    <property type="match status" value="1"/>
</dbReference>
<dbReference type="SUPFAM" id="SSF48498">
    <property type="entry name" value="Tetracyclin repressor-like, C-terminal domain"/>
    <property type="match status" value="1"/>
</dbReference>
<dbReference type="InterPro" id="IPR001647">
    <property type="entry name" value="HTH_TetR"/>
</dbReference>
<dbReference type="InterPro" id="IPR009057">
    <property type="entry name" value="Homeodomain-like_sf"/>
</dbReference>
<feature type="DNA-binding region" description="H-T-H motif" evidence="2">
    <location>
        <begin position="45"/>
        <end position="64"/>
    </location>
</feature>
<name>A0A1T4S3P3_9GAMM</name>
<dbReference type="STRING" id="64969.SAMN02745127_02730"/>
<dbReference type="PANTHER" id="PTHR30328">
    <property type="entry name" value="TRANSCRIPTIONAL REPRESSOR"/>
    <property type="match status" value="1"/>
</dbReference>
<dbReference type="Proteomes" id="UP000191418">
    <property type="component" value="Unassembled WGS sequence"/>
</dbReference>
<dbReference type="PANTHER" id="PTHR30328:SF54">
    <property type="entry name" value="HTH-TYPE TRANSCRIPTIONAL REPRESSOR SCO4008"/>
    <property type="match status" value="1"/>
</dbReference>
<dbReference type="InterPro" id="IPR050109">
    <property type="entry name" value="HTH-type_TetR-like_transc_reg"/>
</dbReference>
<accession>A0A1T4S3P3</accession>
<sequence>MNAQFKPEKEKKRGRPTNKSARNVRDSLIEAARLCFIEKNYQQVTTREVATRANSTMAMIHYYFGNKEGLFQAMFIETFEPVHKLVQDGLNNPPDSFVDFFKRYYALMAEYPGFVVVILKCLLFENGPLEERFIHERIREKGEPMEKMLKKMQQKGVINPELDPKMLHISMVSLMNMPFLMEPNLEATMGIKPDRDFWERMAIHQCLLLEQGCLKK</sequence>
<dbReference type="PROSITE" id="PS50977">
    <property type="entry name" value="HTH_TETR_2"/>
    <property type="match status" value="1"/>
</dbReference>